<protein>
    <submittedName>
        <fullName evidence="2">Uncharacterized protein</fullName>
    </submittedName>
</protein>
<sequence length="92" mass="9607">MPTRWTLSSLALLRRHEKVGPPGDGTSSHVSYKGRGGEYPRNTPASTTLHELQLGSGHRGVRRRRGGQGGSGDNGDRGGAVAATANVGNLEC</sequence>
<dbReference type="Proteomes" id="UP000000763">
    <property type="component" value="Chromosome 6"/>
</dbReference>
<reference evidence="3" key="1">
    <citation type="journal article" date="2005" name="Nature">
        <title>The map-based sequence of the rice genome.</title>
        <authorList>
            <consortium name="International rice genome sequencing project (IRGSP)"/>
            <person name="Matsumoto T."/>
            <person name="Wu J."/>
            <person name="Kanamori H."/>
            <person name="Katayose Y."/>
            <person name="Fujisawa M."/>
            <person name="Namiki N."/>
            <person name="Mizuno H."/>
            <person name="Yamamoto K."/>
            <person name="Antonio B.A."/>
            <person name="Baba T."/>
            <person name="Sakata K."/>
            <person name="Nagamura Y."/>
            <person name="Aoki H."/>
            <person name="Arikawa K."/>
            <person name="Arita K."/>
            <person name="Bito T."/>
            <person name="Chiden Y."/>
            <person name="Fujitsuka N."/>
            <person name="Fukunaka R."/>
            <person name="Hamada M."/>
            <person name="Harada C."/>
            <person name="Hayashi A."/>
            <person name="Hijishita S."/>
            <person name="Honda M."/>
            <person name="Hosokawa S."/>
            <person name="Ichikawa Y."/>
            <person name="Idonuma A."/>
            <person name="Iijima M."/>
            <person name="Ikeda M."/>
            <person name="Ikeno M."/>
            <person name="Ito K."/>
            <person name="Ito S."/>
            <person name="Ito T."/>
            <person name="Ito Y."/>
            <person name="Ito Y."/>
            <person name="Iwabuchi A."/>
            <person name="Kamiya K."/>
            <person name="Karasawa W."/>
            <person name="Kurita K."/>
            <person name="Katagiri S."/>
            <person name="Kikuta A."/>
            <person name="Kobayashi H."/>
            <person name="Kobayashi N."/>
            <person name="Machita K."/>
            <person name="Maehara T."/>
            <person name="Masukawa M."/>
            <person name="Mizubayashi T."/>
            <person name="Mukai Y."/>
            <person name="Nagasaki H."/>
            <person name="Nagata Y."/>
            <person name="Naito S."/>
            <person name="Nakashima M."/>
            <person name="Nakama Y."/>
            <person name="Nakamichi Y."/>
            <person name="Nakamura M."/>
            <person name="Meguro A."/>
            <person name="Negishi M."/>
            <person name="Ohta I."/>
            <person name="Ohta T."/>
            <person name="Okamoto M."/>
            <person name="Ono N."/>
            <person name="Saji S."/>
            <person name="Sakaguchi M."/>
            <person name="Sakai K."/>
            <person name="Shibata M."/>
            <person name="Shimokawa T."/>
            <person name="Song J."/>
            <person name="Takazaki Y."/>
            <person name="Terasawa K."/>
            <person name="Tsugane M."/>
            <person name="Tsuji K."/>
            <person name="Ueda S."/>
            <person name="Waki K."/>
            <person name="Yamagata H."/>
            <person name="Yamamoto M."/>
            <person name="Yamamoto S."/>
            <person name="Yamane H."/>
            <person name="Yoshiki S."/>
            <person name="Yoshihara R."/>
            <person name="Yukawa K."/>
            <person name="Zhong H."/>
            <person name="Yano M."/>
            <person name="Yuan Q."/>
            <person name="Ouyang S."/>
            <person name="Liu J."/>
            <person name="Jones K.M."/>
            <person name="Gansberger K."/>
            <person name="Moffat K."/>
            <person name="Hill J."/>
            <person name="Bera J."/>
            <person name="Fadrosh D."/>
            <person name="Jin S."/>
            <person name="Johri S."/>
            <person name="Kim M."/>
            <person name="Overton L."/>
            <person name="Reardon M."/>
            <person name="Tsitrin T."/>
            <person name="Vuong H."/>
            <person name="Weaver B."/>
            <person name="Ciecko A."/>
            <person name="Tallon L."/>
            <person name="Jackson J."/>
            <person name="Pai G."/>
            <person name="Aken S.V."/>
            <person name="Utterback T."/>
            <person name="Reidmuller S."/>
            <person name="Feldblyum T."/>
            <person name="Hsiao J."/>
            <person name="Zismann V."/>
            <person name="Iobst S."/>
            <person name="de Vazeille A.R."/>
            <person name="Buell C.R."/>
            <person name="Ying K."/>
            <person name="Li Y."/>
            <person name="Lu T."/>
            <person name="Huang Y."/>
            <person name="Zhao Q."/>
            <person name="Feng Q."/>
            <person name="Zhang L."/>
            <person name="Zhu J."/>
            <person name="Weng Q."/>
            <person name="Mu J."/>
            <person name="Lu Y."/>
            <person name="Fan D."/>
            <person name="Liu Y."/>
            <person name="Guan J."/>
            <person name="Zhang Y."/>
            <person name="Yu S."/>
            <person name="Liu X."/>
            <person name="Zhang Y."/>
            <person name="Hong G."/>
            <person name="Han B."/>
            <person name="Choisne N."/>
            <person name="Demange N."/>
            <person name="Orjeda G."/>
            <person name="Samain S."/>
            <person name="Cattolico L."/>
            <person name="Pelletier E."/>
            <person name="Couloux A."/>
            <person name="Segurens B."/>
            <person name="Wincker P."/>
            <person name="D'Hont A."/>
            <person name="Scarpelli C."/>
            <person name="Weissenbach J."/>
            <person name="Salanoubat M."/>
            <person name="Quetier F."/>
            <person name="Yu Y."/>
            <person name="Kim H.R."/>
            <person name="Rambo T."/>
            <person name="Currie J."/>
            <person name="Collura K."/>
            <person name="Luo M."/>
            <person name="Yang T."/>
            <person name="Ammiraju J.S.S."/>
            <person name="Engler F."/>
            <person name="Soderlund C."/>
            <person name="Wing R.A."/>
            <person name="Palmer L.E."/>
            <person name="de la Bastide M."/>
            <person name="Spiegel L."/>
            <person name="Nascimento L."/>
            <person name="Zutavern T."/>
            <person name="O'Shaughnessy A."/>
            <person name="Dike S."/>
            <person name="Dedhia N."/>
            <person name="Preston R."/>
            <person name="Balija V."/>
            <person name="McCombie W.R."/>
            <person name="Chow T."/>
            <person name="Chen H."/>
            <person name="Chung M."/>
            <person name="Chen C."/>
            <person name="Shaw J."/>
            <person name="Wu H."/>
            <person name="Hsiao K."/>
            <person name="Chao Y."/>
            <person name="Chu M."/>
            <person name="Cheng C."/>
            <person name="Hour A."/>
            <person name="Lee P."/>
            <person name="Lin S."/>
            <person name="Lin Y."/>
            <person name="Liou J."/>
            <person name="Liu S."/>
            <person name="Hsing Y."/>
            <person name="Raghuvanshi S."/>
            <person name="Mohanty A."/>
            <person name="Bharti A.K."/>
            <person name="Gaur A."/>
            <person name="Gupta V."/>
            <person name="Kumar D."/>
            <person name="Ravi V."/>
            <person name="Vij S."/>
            <person name="Kapur A."/>
            <person name="Khurana P."/>
            <person name="Khurana P."/>
            <person name="Khurana J.P."/>
            <person name="Tyagi A.K."/>
            <person name="Gaikwad K."/>
            <person name="Singh A."/>
            <person name="Dalal V."/>
            <person name="Srivastava S."/>
            <person name="Dixit A."/>
            <person name="Pal A.K."/>
            <person name="Ghazi I.A."/>
            <person name="Yadav M."/>
            <person name="Pandit A."/>
            <person name="Bhargava A."/>
            <person name="Sureshbabu K."/>
            <person name="Batra K."/>
            <person name="Sharma T.R."/>
            <person name="Mohapatra T."/>
            <person name="Singh N.K."/>
            <person name="Messing J."/>
            <person name="Nelson A.B."/>
            <person name="Fuks G."/>
            <person name="Kavchok S."/>
            <person name="Keizer G."/>
            <person name="Linton E."/>
            <person name="Llaca V."/>
            <person name="Song R."/>
            <person name="Tanyolac B."/>
            <person name="Young S."/>
            <person name="Ho-Il K."/>
            <person name="Hahn J.H."/>
            <person name="Sangsakoo G."/>
            <person name="Vanavichit A."/>
            <person name="de Mattos Luiz.A.T."/>
            <person name="Zimmer P.D."/>
            <person name="Malone G."/>
            <person name="Dellagostin O."/>
            <person name="de Oliveira A.C."/>
            <person name="Bevan M."/>
            <person name="Bancroft I."/>
            <person name="Minx P."/>
            <person name="Cordum H."/>
            <person name="Wilson R."/>
            <person name="Cheng Z."/>
            <person name="Jin W."/>
            <person name="Jiang J."/>
            <person name="Leong S.A."/>
            <person name="Iwama H."/>
            <person name="Gojobori T."/>
            <person name="Itoh T."/>
            <person name="Niimura Y."/>
            <person name="Fujii Y."/>
            <person name="Habara T."/>
            <person name="Sakai H."/>
            <person name="Sato Y."/>
            <person name="Wilson G."/>
            <person name="Kumar K."/>
            <person name="McCouch S."/>
            <person name="Juretic N."/>
            <person name="Hoen D."/>
            <person name="Wright S."/>
            <person name="Bruskiewich R."/>
            <person name="Bureau T."/>
            <person name="Miyao A."/>
            <person name="Hirochika H."/>
            <person name="Nishikawa T."/>
            <person name="Kadowaki K."/>
            <person name="Sugiura M."/>
            <person name="Burr B."/>
            <person name="Sasaki T."/>
        </authorList>
    </citation>
    <scope>NUCLEOTIDE SEQUENCE [LARGE SCALE GENOMIC DNA]</scope>
    <source>
        <strain evidence="3">cv. Nipponbare</strain>
    </source>
</reference>
<evidence type="ECO:0000256" key="1">
    <source>
        <dbReference type="SAM" id="MobiDB-lite"/>
    </source>
</evidence>
<evidence type="ECO:0000313" key="3">
    <source>
        <dbReference type="Proteomes" id="UP000000763"/>
    </source>
</evidence>
<gene>
    <name evidence="2" type="primary">P0021C04.5</name>
</gene>
<name>Q69TX9_ORYSJ</name>
<reference evidence="3" key="2">
    <citation type="journal article" date="2008" name="Nucleic Acids Res.">
        <title>The rice annotation project database (RAP-DB): 2008 update.</title>
        <authorList>
            <consortium name="The rice annotation project (RAP)"/>
        </authorList>
    </citation>
    <scope>GENOME REANNOTATION</scope>
    <source>
        <strain evidence="3">cv. Nipponbare</strain>
    </source>
</reference>
<dbReference type="EMBL" id="AP004687">
    <property type="protein sequence ID" value="BAD35698.1"/>
    <property type="molecule type" value="Genomic_DNA"/>
</dbReference>
<proteinExistence type="predicted"/>
<feature type="region of interest" description="Disordered" evidence="1">
    <location>
        <begin position="15"/>
        <end position="92"/>
    </location>
</feature>
<feature type="compositionally biased region" description="Low complexity" evidence="1">
    <location>
        <begin position="79"/>
        <end position="92"/>
    </location>
</feature>
<accession>Q69TX9</accession>
<dbReference type="AlphaFoldDB" id="Q69TX9"/>
<evidence type="ECO:0000313" key="2">
    <source>
        <dbReference type="EMBL" id="BAD35698.1"/>
    </source>
</evidence>
<organism evidence="2 3">
    <name type="scientific">Oryza sativa subsp. japonica</name>
    <name type="common">Rice</name>
    <dbReference type="NCBI Taxonomy" id="39947"/>
    <lineage>
        <taxon>Eukaryota</taxon>
        <taxon>Viridiplantae</taxon>
        <taxon>Streptophyta</taxon>
        <taxon>Embryophyta</taxon>
        <taxon>Tracheophyta</taxon>
        <taxon>Spermatophyta</taxon>
        <taxon>Magnoliopsida</taxon>
        <taxon>Liliopsida</taxon>
        <taxon>Poales</taxon>
        <taxon>Poaceae</taxon>
        <taxon>BOP clade</taxon>
        <taxon>Oryzoideae</taxon>
        <taxon>Oryzeae</taxon>
        <taxon>Oryzinae</taxon>
        <taxon>Oryza</taxon>
        <taxon>Oryza sativa</taxon>
    </lineage>
</organism>